<feature type="transmembrane region" description="Helical" evidence="7">
    <location>
        <begin position="401"/>
        <end position="421"/>
    </location>
</feature>
<protein>
    <submittedName>
        <fullName evidence="9">Type VII secretion integral membrane protein EccD</fullName>
    </submittedName>
</protein>
<comment type="similarity">
    <text evidence="2">Belongs to the EccD/Snm4 family.</text>
</comment>
<dbReference type="InterPro" id="IPR006707">
    <property type="entry name" value="T7SS_EccD"/>
</dbReference>
<feature type="transmembrane region" description="Helical" evidence="7">
    <location>
        <begin position="213"/>
        <end position="230"/>
    </location>
</feature>
<dbReference type="Pfam" id="PF08817">
    <property type="entry name" value="YukD"/>
    <property type="match status" value="1"/>
</dbReference>
<keyword evidence="5 7" id="KW-1133">Transmembrane helix</keyword>
<feature type="transmembrane region" description="Helical" evidence="7">
    <location>
        <begin position="237"/>
        <end position="258"/>
    </location>
</feature>
<reference evidence="9" key="2">
    <citation type="submission" date="2020-09" db="EMBL/GenBank/DDBJ databases">
        <authorList>
            <person name="Sun Q."/>
            <person name="Ohkuma M."/>
        </authorList>
    </citation>
    <scope>NUCLEOTIDE SEQUENCE</scope>
    <source>
        <strain evidence="9">JCM 4234</strain>
    </source>
</reference>
<feature type="transmembrane region" description="Helical" evidence="7">
    <location>
        <begin position="181"/>
        <end position="201"/>
    </location>
</feature>
<feature type="transmembrane region" description="Helical" evidence="7">
    <location>
        <begin position="149"/>
        <end position="169"/>
    </location>
</feature>
<evidence type="ECO:0000256" key="6">
    <source>
        <dbReference type="ARBA" id="ARBA00023136"/>
    </source>
</evidence>
<proteinExistence type="inferred from homology"/>
<dbReference type="Gene3D" id="3.10.20.90">
    <property type="entry name" value="Phosphatidylinositol 3-kinase Catalytic Subunit, Chain A, domain 1"/>
    <property type="match status" value="1"/>
</dbReference>
<feature type="domain" description="EccD-like transmembrane" evidence="8">
    <location>
        <begin position="123"/>
        <end position="464"/>
    </location>
</feature>
<comment type="caution">
    <text evidence="9">The sequence shown here is derived from an EMBL/GenBank/DDBJ whole genome shotgun (WGS) entry which is preliminary data.</text>
</comment>
<feature type="transmembrane region" description="Helical" evidence="7">
    <location>
        <begin position="264"/>
        <end position="285"/>
    </location>
</feature>
<evidence type="ECO:0000313" key="10">
    <source>
        <dbReference type="Proteomes" id="UP000653493"/>
    </source>
</evidence>
<keyword evidence="6 7" id="KW-0472">Membrane</keyword>
<accession>A0A918GVJ0</accession>
<feature type="transmembrane region" description="Helical" evidence="7">
    <location>
        <begin position="376"/>
        <end position="395"/>
    </location>
</feature>
<feature type="transmembrane region" description="Helical" evidence="7">
    <location>
        <begin position="324"/>
        <end position="343"/>
    </location>
</feature>
<dbReference type="Pfam" id="PF19053">
    <property type="entry name" value="EccD"/>
    <property type="match status" value="1"/>
</dbReference>
<evidence type="ECO:0000256" key="5">
    <source>
        <dbReference type="ARBA" id="ARBA00022989"/>
    </source>
</evidence>
<dbReference type="InterPro" id="IPR044049">
    <property type="entry name" value="EccD_transm"/>
</dbReference>
<dbReference type="GO" id="GO:0005886">
    <property type="term" value="C:plasma membrane"/>
    <property type="evidence" value="ECO:0007669"/>
    <property type="project" value="UniProtKB-SubCell"/>
</dbReference>
<feature type="transmembrane region" description="Helical" evidence="7">
    <location>
        <begin position="126"/>
        <end position="143"/>
    </location>
</feature>
<keyword evidence="4 7" id="KW-0812">Transmembrane</keyword>
<gene>
    <name evidence="9" type="ORF">GCM10010238_59940</name>
</gene>
<sequence>MTSSSIVSHSDSPVVCRLTVAGPERSVDLAVPGGVTVGALLPVLADRLGDQDDPGGVGHVLQRLGEEPLDPDATVEALGLRDGEVLHLRRADEALAPMIFDDLADGVAAVINARPDRWRPELTRRLFTGLSCLTLLALAAVVLTSPAGLHVAAECGAVAVALIAASLVVGRAPATDRGSALVTGVAGWCFAALAGLTAHHGTAALPLPDRQELLTGGACAVAAALVLLIAGKVSARVFGALLVVALATESGAGLALGFDWDATTATTVVAVTLFVLSAVAPRLVLRLAGLRVPQLPRNADELQQDTEPLTQRELDRRVADADTYLTLFTVGASAVYATAMVLLTRDSGWFEWLLALTLAAAVTLRSRGVTETGQRVALALAGTLGLILALVWLFVPGGPVGHVSLTVVLLAAAALLLLGALRLPTIRLLPIWGHTADILEMVTAIALVPLLLQHLHVYWYFRSLAG</sequence>
<keyword evidence="10" id="KW-1185">Reference proteome</keyword>
<feature type="transmembrane region" description="Helical" evidence="7">
    <location>
        <begin position="349"/>
        <end position="364"/>
    </location>
</feature>
<reference evidence="9" key="1">
    <citation type="journal article" date="2014" name="Int. J. Syst. Evol. Microbiol.">
        <title>Complete genome sequence of Corynebacterium casei LMG S-19264T (=DSM 44701T), isolated from a smear-ripened cheese.</title>
        <authorList>
            <consortium name="US DOE Joint Genome Institute (JGI-PGF)"/>
            <person name="Walter F."/>
            <person name="Albersmeier A."/>
            <person name="Kalinowski J."/>
            <person name="Ruckert C."/>
        </authorList>
    </citation>
    <scope>NUCLEOTIDE SEQUENCE</scope>
    <source>
        <strain evidence="9">JCM 4234</strain>
    </source>
</reference>
<organism evidence="9 10">
    <name type="scientific">Streptomyces griseoviridis</name>
    <dbReference type="NCBI Taxonomy" id="45398"/>
    <lineage>
        <taxon>Bacteria</taxon>
        <taxon>Bacillati</taxon>
        <taxon>Actinomycetota</taxon>
        <taxon>Actinomycetes</taxon>
        <taxon>Kitasatosporales</taxon>
        <taxon>Streptomycetaceae</taxon>
        <taxon>Streptomyces</taxon>
    </lineage>
</organism>
<dbReference type="AlphaFoldDB" id="A0A918GVJ0"/>
<evidence type="ECO:0000256" key="1">
    <source>
        <dbReference type="ARBA" id="ARBA00004651"/>
    </source>
</evidence>
<dbReference type="Proteomes" id="UP000653493">
    <property type="component" value="Unassembled WGS sequence"/>
</dbReference>
<evidence type="ECO:0000259" key="8">
    <source>
        <dbReference type="Pfam" id="PF19053"/>
    </source>
</evidence>
<dbReference type="PIRSF" id="PIRSF017804">
    <property type="entry name" value="Secretion_EccD1"/>
    <property type="match status" value="1"/>
</dbReference>
<evidence type="ECO:0000313" key="9">
    <source>
        <dbReference type="EMBL" id="GGS62849.1"/>
    </source>
</evidence>
<comment type="subcellular location">
    <subcellularLocation>
        <location evidence="1">Cell membrane</location>
        <topology evidence="1">Multi-pass membrane protein</topology>
    </subcellularLocation>
</comment>
<keyword evidence="3" id="KW-1003">Cell membrane</keyword>
<evidence type="ECO:0000256" key="2">
    <source>
        <dbReference type="ARBA" id="ARBA00006162"/>
    </source>
</evidence>
<dbReference type="NCBIfam" id="TIGR03920">
    <property type="entry name" value="T7SS_EccD"/>
    <property type="match status" value="1"/>
</dbReference>
<evidence type="ECO:0000256" key="4">
    <source>
        <dbReference type="ARBA" id="ARBA00022692"/>
    </source>
</evidence>
<dbReference type="InterPro" id="IPR024962">
    <property type="entry name" value="YukD-like"/>
</dbReference>
<name>A0A918GVJ0_STRGD</name>
<evidence type="ECO:0000256" key="3">
    <source>
        <dbReference type="ARBA" id="ARBA00022475"/>
    </source>
</evidence>
<evidence type="ECO:0000256" key="7">
    <source>
        <dbReference type="SAM" id="Phobius"/>
    </source>
</evidence>
<dbReference type="EMBL" id="BMSL01000027">
    <property type="protein sequence ID" value="GGS62849.1"/>
    <property type="molecule type" value="Genomic_DNA"/>
</dbReference>